<dbReference type="GO" id="GO:0016020">
    <property type="term" value="C:membrane"/>
    <property type="evidence" value="ECO:0007669"/>
    <property type="project" value="UniProtKB-SubCell"/>
</dbReference>
<proteinExistence type="inferred from homology"/>
<dbReference type="eggNOG" id="KOG0065">
    <property type="taxonomic scope" value="Eukaryota"/>
</dbReference>
<dbReference type="InterPro" id="IPR003593">
    <property type="entry name" value="AAA+_ATPase"/>
</dbReference>
<dbReference type="InterPro" id="IPR027417">
    <property type="entry name" value="P-loop_NTPase"/>
</dbReference>
<feature type="transmembrane region" description="Helical" evidence="10">
    <location>
        <begin position="1180"/>
        <end position="1198"/>
    </location>
</feature>
<dbReference type="GeneID" id="19161006"/>
<keyword evidence="13" id="KW-1185">Reference proteome</keyword>
<feature type="domain" description="ABC transporter" evidence="11">
    <location>
        <begin position="112"/>
        <end position="360"/>
    </location>
</feature>
<evidence type="ECO:0000256" key="7">
    <source>
        <dbReference type="ARBA" id="ARBA00022989"/>
    </source>
</evidence>
<dbReference type="SUPFAM" id="SSF52540">
    <property type="entry name" value="P-loop containing nucleoside triphosphate hydrolases"/>
    <property type="match status" value="2"/>
</dbReference>
<evidence type="ECO:0000256" key="9">
    <source>
        <dbReference type="SAM" id="MobiDB-lite"/>
    </source>
</evidence>
<keyword evidence="7 10" id="KW-1133">Transmembrane helix</keyword>
<dbReference type="OrthoDB" id="245989at2759"/>
<name>W9YU11_9EURO</name>
<evidence type="ECO:0000259" key="11">
    <source>
        <dbReference type="PROSITE" id="PS50893"/>
    </source>
</evidence>
<feature type="transmembrane region" description="Helical" evidence="10">
    <location>
        <begin position="1297"/>
        <end position="1315"/>
    </location>
</feature>
<gene>
    <name evidence="12" type="ORF">A1O1_06137</name>
</gene>
<protein>
    <recommendedName>
        <fullName evidence="11">ABC transporter domain-containing protein</fullName>
    </recommendedName>
</protein>
<evidence type="ECO:0000256" key="1">
    <source>
        <dbReference type="ARBA" id="ARBA00004141"/>
    </source>
</evidence>
<dbReference type="SMART" id="SM00382">
    <property type="entry name" value="AAA"/>
    <property type="match status" value="2"/>
</dbReference>
<dbReference type="PROSITE" id="PS50893">
    <property type="entry name" value="ABC_TRANSPORTER_2"/>
    <property type="match status" value="2"/>
</dbReference>
<dbReference type="EMBL" id="AMWN01000005">
    <property type="protein sequence ID" value="EXJ85769.1"/>
    <property type="molecule type" value="Genomic_DNA"/>
</dbReference>
<dbReference type="Pfam" id="PF19055">
    <property type="entry name" value="ABC2_membrane_7"/>
    <property type="match status" value="1"/>
</dbReference>
<dbReference type="Pfam" id="PF06422">
    <property type="entry name" value="PDR_CDR"/>
    <property type="match status" value="1"/>
</dbReference>
<dbReference type="Gene3D" id="3.40.50.300">
    <property type="entry name" value="P-loop containing nucleotide triphosphate hydrolases"/>
    <property type="match status" value="2"/>
</dbReference>
<dbReference type="STRING" id="1182541.W9YU11"/>
<dbReference type="GO" id="GO:0016887">
    <property type="term" value="F:ATP hydrolysis activity"/>
    <property type="evidence" value="ECO:0007669"/>
    <property type="project" value="InterPro"/>
</dbReference>
<feature type="transmembrane region" description="Helical" evidence="10">
    <location>
        <begin position="1408"/>
        <end position="1429"/>
    </location>
</feature>
<dbReference type="GO" id="GO:0140359">
    <property type="term" value="F:ABC-type transporter activity"/>
    <property type="evidence" value="ECO:0007669"/>
    <property type="project" value="InterPro"/>
</dbReference>
<dbReference type="InterPro" id="IPR017871">
    <property type="entry name" value="ABC_transporter-like_CS"/>
</dbReference>
<reference evidence="12 13" key="1">
    <citation type="submission" date="2013-03" db="EMBL/GenBank/DDBJ databases">
        <title>The Genome Sequence of Capronia coronata CBS 617.96.</title>
        <authorList>
            <consortium name="The Broad Institute Genomics Platform"/>
            <person name="Cuomo C."/>
            <person name="de Hoog S."/>
            <person name="Gorbushina A."/>
            <person name="Walker B."/>
            <person name="Young S.K."/>
            <person name="Zeng Q."/>
            <person name="Gargeya S."/>
            <person name="Fitzgerald M."/>
            <person name="Haas B."/>
            <person name="Abouelleil A."/>
            <person name="Allen A.W."/>
            <person name="Alvarado L."/>
            <person name="Arachchi H.M."/>
            <person name="Berlin A.M."/>
            <person name="Chapman S.B."/>
            <person name="Gainer-Dewar J."/>
            <person name="Goldberg J."/>
            <person name="Griggs A."/>
            <person name="Gujja S."/>
            <person name="Hansen M."/>
            <person name="Howarth C."/>
            <person name="Imamovic A."/>
            <person name="Ireland A."/>
            <person name="Larimer J."/>
            <person name="McCowan C."/>
            <person name="Murphy C."/>
            <person name="Pearson M."/>
            <person name="Poon T.W."/>
            <person name="Priest M."/>
            <person name="Roberts A."/>
            <person name="Saif S."/>
            <person name="Shea T."/>
            <person name="Sisk P."/>
            <person name="Sykes S."/>
            <person name="Wortman J."/>
            <person name="Nusbaum C."/>
            <person name="Birren B."/>
        </authorList>
    </citation>
    <scope>NUCLEOTIDE SEQUENCE [LARGE SCALE GENOMIC DNA]</scope>
    <source>
        <strain evidence="12 13">CBS 617.96</strain>
    </source>
</reference>
<feature type="domain" description="ABC transporter" evidence="11">
    <location>
        <begin position="801"/>
        <end position="1051"/>
    </location>
</feature>
<sequence length="1467" mass="164543">MSSSGETPKEALNEGEYWRPMNEGKDRIEISGQRNNARQDATALQVSDELLHGHSTEDNVTELAALLRRRELPEDSSYSSVMFANLCAWQKGTGIGLQPTVRDLVLAPLKVVRDLFLRHHKVERSTLYGLEGVVQAGEMLLVLGRPSSASSTLLRALAGVNDSGQRWKGQIQYNGLDIHTFKSHFPGDSIYIPDVDVHFPHLSVGDTLDFASETKTPRPKIDNSAPAQSIRALTDLYTKLFGMQHTLFTKVGNDYVRGLSGGERKRVSLAEALATRSSVMILDNATHGLDSSTVHGLISLMRAMATRFGKTIVVSLYQAGENLIDEFDKVCLLYQGSQIFFGRVVDAADYFDELGLLRHPQQTTADFLTAMTDPTARTAKNGWESRVPRSAEDFVKLWKASPHYIIQQKELCAYVEAHRNHEAELEKYQAYRSMTKAKRQRQRSIYNVDLRTQFYANTRRAIQRLIGDKAYLGATGFSSVFMALIMGSLFFSVPESTSGFFSKGGALFFAILFNSLQTMTEINTMYDQRPIIRRQRTYAMYHPFIDTLATVLVDDLYRLFNSMVFNIIFYFMVGLKASAGAFFIFCLITYVSALIISAYFRSVATFTDTSEAAFSVAGISVLVFVIYTGYMVPGPSMHPWFKWLIYINPLQYAFASLVANEFHSLKAPCDILVPSGPGYQNVSLEHQVCAVTGAGPGQKLVNGDDYIQVSFDYNYSHVWRNFGILCAFLLGFLVLFAVATEWKMSGAERTEEKLMYLRGHEPESVKKALKAGRSPDDTEAQTYNAPLTEISATVSRSGGIVKTKNLFTWQDITYDITLSNGSNRRLLDNITGYIKPGSLTALMGASGAGKTTLLRVLAAPVNVGVVGGRCYVNGSPPGRSFRRMTGYVQQQDVHLESSTVREGMQFSTKLRQAKETPLAEKLDYVETVIEMLEMQDFADAIVGTPGDGLNLEQRKRLTIAVEVVAKPEILLFLDEPTSGLDSLSAWSIVRLIRKLADSGQAVLCTIHQPSSMIFEQFDRLLLLAKGGKTVYFGDIGDQSQEVIQYFESNGGESCPRNANPAEYILNVIGADSKSDLKFNWNAVWTKSPEYEKVHREIRSLHNEYAIVHPPSAKHHADSFGSDYAECWSTQFRAVQSRLFLHYWRTPGFIMAKLMLNILAGLFLGFTFYKEANSLQGMQNKLFAVFAAVILTMPLMNQFQHQFYTMAQLYTAREKPSYMYRWTTFVIPLMVTEICFNLVCTTLFFLPWYFAIGFHEDGTQAQNGERGVYMWLMLMLFTMWFSTFAVSMGALAPNAETAATLITLFSSFVLAFNGVLQPFSQLPQFWHFMYRASPFTYLMAGLVANGVHGTAIVCAPHEINVFQPPWARHVLNMLAFSSAAPEEVCSTPSQLWIYLASRNMFYSERWRNLAILAGFVLFNVFMASAFFYLVKVALFNVGSVKVWVRKDPKEEREKGGNVDEKTDAWAEA</sequence>
<dbReference type="InterPro" id="IPR013525">
    <property type="entry name" value="ABC2_TM"/>
</dbReference>
<evidence type="ECO:0000256" key="6">
    <source>
        <dbReference type="ARBA" id="ARBA00022840"/>
    </source>
</evidence>
<dbReference type="Pfam" id="PF00005">
    <property type="entry name" value="ABC_tran"/>
    <property type="match status" value="2"/>
</dbReference>
<evidence type="ECO:0000256" key="5">
    <source>
        <dbReference type="ARBA" id="ARBA00022741"/>
    </source>
</evidence>
<evidence type="ECO:0000256" key="8">
    <source>
        <dbReference type="ARBA" id="ARBA00023136"/>
    </source>
</evidence>
<feature type="transmembrane region" description="Helical" evidence="10">
    <location>
        <begin position="470"/>
        <end position="493"/>
    </location>
</feature>
<dbReference type="CDD" id="cd03232">
    <property type="entry name" value="ABCG_PDR_domain2"/>
    <property type="match status" value="1"/>
</dbReference>
<comment type="subcellular location">
    <subcellularLocation>
        <location evidence="1">Membrane</location>
        <topology evidence="1">Multi-pass membrane protein</topology>
    </subcellularLocation>
</comment>
<keyword evidence="8 10" id="KW-0472">Membrane</keyword>
<evidence type="ECO:0000256" key="4">
    <source>
        <dbReference type="ARBA" id="ARBA00022692"/>
    </source>
</evidence>
<feature type="transmembrane region" description="Helical" evidence="10">
    <location>
        <begin position="1147"/>
        <end position="1168"/>
    </location>
</feature>
<feature type="transmembrane region" description="Helical" evidence="10">
    <location>
        <begin position="579"/>
        <end position="600"/>
    </location>
</feature>
<feature type="transmembrane region" description="Helical" evidence="10">
    <location>
        <begin position="612"/>
        <end position="632"/>
    </location>
</feature>
<dbReference type="RefSeq" id="XP_007725207.1">
    <property type="nucleotide sequence ID" value="XM_007727017.1"/>
</dbReference>
<keyword evidence="3" id="KW-0813">Transport</keyword>
<dbReference type="InterPro" id="IPR010929">
    <property type="entry name" value="PDR_CDR_ABC"/>
</dbReference>
<organism evidence="12 13">
    <name type="scientific">Capronia coronata CBS 617.96</name>
    <dbReference type="NCBI Taxonomy" id="1182541"/>
    <lineage>
        <taxon>Eukaryota</taxon>
        <taxon>Fungi</taxon>
        <taxon>Dikarya</taxon>
        <taxon>Ascomycota</taxon>
        <taxon>Pezizomycotina</taxon>
        <taxon>Eurotiomycetes</taxon>
        <taxon>Chaetothyriomycetidae</taxon>
        <taxon>Chaetothyriales</taxon>
        <taxon>Herpotrichiellaceae</taxon>
        <taxon>Capronia</taxon>
    </lineage>
</organism>
<dbReference type="InterPro" id="IPR034003">
    <property type="entry name" value="ABCG_PDR_2"/>
</dbReference>
<dbReference type="Proteomes" id="UP000019484">
    <property type="component" value="Unassembled WGS sequence"/>
</dbReference>
<dbReference type="GO" id="GO:0005524">
    <property type="term" value="F:ATP binding"/>
    <property type="evidence" value="ECO:0007669"/>
    <property type="project" value="UniProtKB-KW"/>
</dbReference>
<comment type="caution">
    <text evidence="12">The sequence shown here is derived from an EMBL/GenBank/DDBJ whole genome shotgun (WGS) entry which is preliminary data.</text>
</comment>
<accession>W9YU11</accession>
<dbReference type="HOGENOM" id="CLU_000604_35_0_1"/>
<evidence type="ECO:0000256" key="10">
    <source>
        <dbReference type="SAM" id="Phobius"/>
    </source>
</evidence>
<keyword evidence="4 10" id="KW-0812">Transmembrane</keyword>
<evidence type="ECO:0000256" key="3">
    <source>
        <dbReference type="ARBA" id="ARBA00022448"/>
    </source>
</evidence>
<dbReference type="FunFam" id="3.40.50.300:FF:000054">
    <property type="entry name" value="ABC multidrug transporter atrF"/>
    <property type="match status" value="1"/>
</dbReference>
<dbReference type="InterPro" id="IPR043926">
    <property type="entry name" value="ABCG_dom"/>
</dbReference>
<feature type="transmembrane region" description="Helical" evidence="10">
    <location>
        <begin position="556"/>
        <end position="573"/>
    </location>
</feature>
<dbReference type="InterPro" id="IPR003439">
    <property type="entry name" value="ABC_transporter-like_ATP-bd"/>
</dbReference>
<evidence type="ECO:0000313" key="13">
    <source>
        <dbReference type="Proteomes" id="UP000019484"/>
    </source>
</evidence>
<feature type="transmembrane region" description="Helical" evidence="10">
    <location>
        <begin position="505"/>
        <end position="526"/>
    </location>
</feature>
<keyword evidence="5" id="KW-0547">Nucleotide-binding</keyword>
<feature type="transmembrane region" description="Helical" evidence="10">
    <location>
        <begin position="718"/>
        <end position="739"/>
    </location>
</feature>
<feature type="region of interest" description="Disordered" evidence="9">
    <location>
        <begin position="1448"/>
        <end position="1467"/>
    </location>
</feature>
<comment type="similarity">
    <text evidence="2">Belongs to the ABC transporter superfamily. ABCG family. PDR (TC 3.A.1.205) subfamily.</text>
</comment>
<dbReference type="Pfam" id="PF01061">
    <property type="entry name" value="ABC2_membrane"/>
    <property type="match status" value="2"/>
</dbReference>
<feature type="transmembrane region" description="Helical" evidence="10">
    <location>
        <begin position="1267"/>
        <end position="1290"/>
    </location>
</feature>
<dbReference type="PANTHER" id="PTHR19241">
    <property type="entry name" value="ATP-BINDING CASSETTE TRANSPORTER"/>
    <property type="match status" value="1"/>
</dbReference>
<keyword evidence="6" id="KW-0067">ATP-binding</keyword>
<evidence type="ECO:0000256" key="2">
    <source>
        <dbReference type="ARBA" id="ARBA00006012"/>
    </source>
</evidence>
<evidence type="ECO:0000313" key="12">
    <source>
        <dbReference type="EMBL" id="EXJ85769.1"/>
    </source>
</evidence>
<feature type="transmembrane region" description="Helical" evidence="10">
    <location>
        <begin position="1219"/>
        <end position="1247"/>
    </location>
</feature>
<dbReference type="PROSITE" id="PS00211">
    <property type="entry name" value="ABC_TRANSPORTER_1"/>
    <property type="match status" value="1"/>
</dbReference>